<dbReference type="PANTHER" id="PTHR11559">
    <property type="entry name" value="CARBOXYLESTERASE"/>
    <property type="match status" value="1"/>
</dbReference>
<evidence type="ECO:0000259" key="2">
    <source>
        <dbReference type="Pfam" id="PF00135"/>
    </source>
</evidence>
<dbReference type="Pfam" id="PF00135">
    <property type="entry name" value="COesterase"/>
    <property type="match status" value="2"/>
</dbReference>
<reference evidence="3" key="1">
    <citation type="submission" date="2017-09" db="EMBL/GenBank/DDBJ databases">
        <title>Polyketide synthases of a Diaporthe helianthi virulent isolate.</title>
        <authorList>
            <person name="Baroncelli R."/>
        </authorList>
    </citation>
    <scope>NUCLEOTIDE SEQUENCE [LARGE SCALE GENOMIC DNA]</scope>
    <source>
        <strain evidence="3">7/96</strain>
    </source>
</reference>
<dbReference type="SUPFAM" id="SSF53474">
    <property type="entry name" value="alpha/beta-Hydrolases"/>
    <property type="match status" value="1"/>
</dbReference>
<comment type="caution">
    <text evidence="3">The sequence shown here is derived from an EMBL/GenBank/DDBJ whole genome shotgun (WGS) entry which is preliminary data.</text>
</comment>
<feature type="chain" id="PRO_5015109881" description="Carboxylesterase type B domain-containing protein" evidence="1">
    <location>
        <begin position="21"/>
        <end position="525"/>
    </location>
</feature>
<dbReference type="EMBL" id="MAVT02002569">
    <property type="protein sequence ID" value="POS69183.1"/>
    <property type="molecule type" value="Genomic_DNA"/>
</dbReference>
<dbReference type="STRING" id="158607.A0A2P5HG02"/>
<accession>A0A2P5HG02</accession>
<dbReference type="Gene3D" id="3.40.50.1820">
    <property type="entry name" value="alpha/beta hydrolase"/>
    <property type="match status" value="2"/>
</dbReference>
<sequence>MHDILRVAVAGLLVLIPVGATEPVVRLDKGYITYQGTSRGSVEHFHNLKYAHDTSGPRRFAPPEPYVPPEGSHFDATLPGPACPQPKAAVPPVFAEVSDSLNVGMRDQRAGLQWVKDNIAAFGGDPSKITAFGLSAGGTMTSLQLIAYGGSRGAPFDQVWTMSGPPGTALNITSDATECLRGVPMTKLTEVATEYAVGNHPPMGLFTFIPSVDDDIIPDRQSVLYKRGDFVKGVPMVFGWVQDDGANNAGPASLFPEEENMKDAIRGFSHALNDEDYSQLFSLYPAEDFEQDVANYEAAKAESAPAVPVHWFRVSRILRDILFTCSSIDFGYEMWKQSRVLDKKFDGVRLYDLNQSMLTPLFHGMGMTYVGAPHGSDYNYISNGVFPEGPVSAADKALSESMASSFIYFAHTGNPTVPHDKEMGEWPSAFETKGNILREATLSRVNLKVIGGPLGAGHCSLGDGAEFKQYLERQDGSMQIPLGQDPTEFKEMTSAKLSLREREVERQKILHRCAFINSLAEKLDI</sequence>
<evidence type="ECO:0000313" key="3">
    <source>
        <dbReference type="EMBL" id="POS69183.1"/>
    </source>
</evidence>
<feature type="signal peptide" evidence="1">
    <location>
        <begin position="1"/>
        <end position="20"/>
    </location>
</feature>
<name>A0A2P5HG02_DIAHE</name>
<organism evidence="3 4">
    <name type="scientific">Diaporthe helianthi</name>
    <dbReference type="NCBI Taxonomy" id="158607"/>
    <lineage>
        <taxon>Eukaryota</taxon>
        <taxon>Fungi</taxon>
        <taxon>Dikarya</taxon>
        <taxon>Ascomycota</taxon>
        <taxon>Pezizomycotina</taxon>
        <taxon>Sordariomycetes</taxon>
        <taxon>Sordariomycetidae</taxon>
        <taxon>Diaporthales</taxon>
        <taxon>Diaporthaceae</taxon>
        <taxon>Diaporthe</taxon>
    </lineage>
</organism>
<dbReference type="AlphaFoldDB" id="A0A2P5HG02"/>
<dbReference type="InParanoid" id="A0A2P5HG02"/>
<feature type="domain" description="Carboxylesterase type B" evidence="2">
    <location>
        <begin position="102"/>
        <end position="172"/>
    </location>
</feature>
<dbReference type="InterPro" id="IPR050309">
    <property type="entry name" value="Type-B_Carboxylest/Lipase"/>
</dbReference>
<keyword evidence="1" id="KW-0732">Signal</keyword>
<dbReference type="OrthoDB" id="408631at2759"/>
<dbReference type="InterPro" id="IPR029058">
    <property type="entry name" value="AB_hydrolase_fold"/>
</dbReference>
<dbReference type="Proteomes" id="UP000094444">
    <property type="component" value="Unassembled WGS sequence"/>
</dbReference>
<evidence type="ECO:0000256" key="1">
    <source>
        <dbReference type="SAM" id="SignalP"/>
    </source>
</evidence>
<evidence type="ECO:0000313" key="4">
    <source>
        <dbReference type="Proteomes" id="UP000094444"/>
    </source>
</evidence>
<gene>
    <name evidence="3" type="ORF">DHEL01_v212424</name>
</gene>
<protein>
    <recommendedName>
        <fullName evidence="2">Carboxylesterase type B domain-containing protein</fullName>
    </recommendedName>
</protein>
<dbReference type="InterPro" id="IPR002018">
    <property type="entry name" value="CarbesteraseB"/>
</dbReference>
<proteinExistence type="predicted"/>
<keyword evidence="4" id="KW-1185">Reference proteome</keyword>
<feature type="domain" description="Carboxylesterase type B" evidence="2">
    <location>
        <begin position="174"/>
        <end position="438"/>
    </location>
</feature>